<feature type="domain" description="VWFA" evidence="3">
    <location>
        <begin position="196"/>
        <end position="378"/>
    </location>
</feature>
<dbReference type="Pfam" id="PF00240">
    <property type="entry name" value="ubiquitin"/>
    <property type="match status" value="1"/>
</dbReference>
<evidence type="ECO:0000256" key="1">
    <source>
        <dbReference type="SAM" id="MobiDB-lite"/>
    </source>
</evidence>
<dbReference type="PANTHER" id="PTHR47824">
    <property type="entry name" value="UBIQUITIN-LIKE DOMAIN-CONTAINING PROTEIN"/>
    <property type="match status" value="1"/>
</dbReference>
<evidence type="ECO:0000313" key="4">
    <source>
        <dbReference type="EMBL" id="KAK7116338.1"/>
    </source>
</evidence>
<feature type="domain" description="Ubiquitin-like" evidence="2">
    <location>
        <begin position="6"/>
        <end position="72"/>
    </location>
</feature>
<proteinExistence type="predicted"/>
<feature type="region of interest" description="Disordered" evidence="1">
    <location>
        <begin position="461"/>
        <end position="500"/>
    </location>
</feature>
<evidence type="ECO:0000259" key="2">
    <source>
        <dbReference type="PROSITE" id="PS50053"/>
    </source>
</evidence>
<dbReference type="InterPro" id="IPR036465">
    <property type="entry name" value="vWFA_dom_sf"/>
</dbReference>
<dbReference type="InterPro" id="IPR000626">
    <property type="entry name" value="Ubiquitin-like_dom"/>
</dbReference>
<reference evidence="4 5" key="1">
    <citation type="submission" date="2024-02" db="EMBL/GenBank/DDBJ databases">
        <title>Chromosome-scale genome assembly of the rough periwinkle Littorina saxatilis.</title>
        <authorList>
            <person name="De Jode A."/>
            <person name="Faria R."/>
            <person name="Formenti G."/>
            <person name="Sims Y."/>
            <person name="Smith T.P."/>
            <person name="Tracey A."/>
            <person name="Wood J.M.D."/>
            <person name="Zagrodzka Z.B."/>
            <person name="Johannesson K."/>
            <person name="Butlin R.K."/>
            <person name="Leder E.H."/>
        </authorList>
    </citation>
    <scope>NUCLEOTIDE SEQUENCE [LARGE SCALE GENOMIC DNA]</scope>
    <source>
        <strain evidence="4">Snail1</strain>
        <tissue evidence="4">Muscle</tissue>
    </source>
</reference>
<evidence type="ECO:0000313" key="5">
    <source>
        <dbReference type="Proteomes" id="UP001374579"/>
    </source>
</evidence>
<evidence type="ECO:0000259" key="3">
    <source>
        <dbReference type="PROSITE" id="PS50234"/>
    </source>
</evidence>
<dbReference type="SMART" id="SM00213">
    <property type="entry name" value="UBQ"/>
    <property type="match status" value="2"/>
</dbReference>
<dbReference type="Gene3D" id="3.40.50.410">
    <property type="entry name" value="von Willebrand factor, type A domain"/>
    <property type="match status" value="1"/>
</dbReference>
<protein>
    <recommendedName>
        <fullName evidence="6">Ubiquitin-like domain-containing protein</fullName>
    </recommendedName>
</protein>
<sequence length="500" mass="55462">MATNKIDVYVKIPTGRNAHYYVTTHDTIETLCKTVAEEEKVKATQVRMKYQGKTLNRDHTMGHLGVRPETILKAEILVPRPVNLIVALPNDLGETELTTTSLDTVADVVGRLADIVKEEKSRVVLKFEGRTVKGHTLLDAGLVDGSALQVEIAEPKAKSNMTELAAAPEVGKTKEMDEEDKQAILGSFETDGRPVEVVFSFDTTGSMHGCLVEVRTKLRECCTRLIQDISNIRIGIIAHGDYCDAQNTYVVRSLDLTSDVQAIADFVDNVPKTGGGDSPECYEWALKKAQGLDWSEESAKALVVIGDAVPHYPAYTDANVFWKDELSLLTGMGIKVYGVHAGNTSQAAAFYEELAEVSGGHYLTLGHFDVITDMFLAVCYRESNEENLEAFVKEVEEAGRMTEERRQMFNRLEKNQAPAAQHNQQQNENEQIPSRYVAAAWWDPTLTQRHEKKPLYCYDQETDDFKSSPKTGTTPIRRSTSAPGKSSTRKCSSGKKCVIM</sequence>
<dbReference type="PROSITE" id="PS50053">
    <property type="entry name" value="UBIQUITIN_2"/>
    <property type="match status" value="1"/>
</dbReference>
<keyword evidence="5" id="KW-1185">Reference proteome</keyword>
<dbReference type="PANTHER" id="PTHR47824:SF3">
    <property type="entry name" value="UBIQUITIN-LIKE DOMAIN-CONTAINING PROTEIN"/>
    <property type="match status" value="1"/>
</dbReference>
<dbReference type="InterPro" id="IPR002035">
    <property type="entry name" value="VWF_A"/>
</dbReference>
<evidence type="ECO:0008006" key="6">
    <source>
        <dbReference type="Google" id="ProtNLM"/>
    </source>
</evidence>
<gene>
    <name evidence="4" type="ORF">V1264_002034</name>
</gene>
<dbReference type="Gene3D" id="3.10.20.90">
    <property type="entry name" value="Phosphatidylinositol 3-kinase Catalytic Subunit, Chain A, domain 1"/>
    <property type="match status" value="1"/>
</dbReference>
<dbReference type="SUPFAM" id="SSF54236">
    <property type="entry name" value="Ubiquitin-like"/>
    <property type="match status" value="1"/>
</dbReference>
<comment type="caution">
    <text evidence="4">The sequence shown here is derived from an EMBL/GenBank/DDBJ whole genome shotgun (WGS) entry which is preliminary data.</text>
</comment>
<dbReference type="SUPFAM" id="SSF53300">
    <property type="entry name" value="vWA-like"/>
    <property type="match status" value="1"/>
</dbReference>
<feature type="compositionally biased region" description="Polar residues" evidence="1">
    <location>
        <begin position="468"/>
        <end position="491"/>
    </location>
</feature>
<dbReference type="Proteomes" id="UP001374579">
    <property type="component" value="Unassembled WGS sequence"/>
</dbReference>
<organism evidence="4 5">
    <name type="scientific">Littorina saxatilis</name>
    <dbReference type="NCBI Taxonomy" id="31220"/>
    <lineage>
        <taxon>Eukaryota</taxon>
        <taxon>Metazoa</taxon>
        <taxon>Spiralia</taxon>
        <taxon>Lophotrochozoa</taxon>
        <taxon>Mollusca</taxon>
        <taxon>Gastropoda</taxon>
        <taxon>Caenogastropoda</taxon>
        <taxon>Littorinimorpha</taxon>
        <taxon>Littorinoidea</taxon>
        <taxon>Littorinidae</taxon>
        <taxon>Littorina</taxon>
    </lineage>
</organism>
<accession>A0AAN9C3R4</accession>
<dbReference type="CDD" id="cd00198">
    <property type="entry name" value="vWFA"/>
    <property type="match status" value="1"/>
</dbReference>
<dbReference type="AlphaFoldDB" id="A0AAN9C3R4"/>
<name>A0AAN9C3R4_9CAEN</name>
<dbReference type="EMBL" id="JBAMIC010000001">
    <property type="protein sequence ID" value="KAK7116338.1"/>
    <property type="molecule type" value="Genomic_DNA"/>
</dbReference>
<dbReference type="PROSITE" id="PS50234">
    <property type="entry name" value="VWFA"/>
    <property type="match status" value="1"/>
</dbReference>
<dbReference type="InterPro" id="IPR029071">
    <property type="entry name" value="Ubiquitin-like_domsf"/>
</dbReference>